<sequence>MSKIGCTVTNCFYNRTNGCTAPAIKVDGKKAFESRTTNCDTFIQQKPGMMSSVDKPRQSTEISCAATNCVYNKEKRCDATDILVNGKNAKGPVETCCSTFKFHD</sequence>
<reference evidence="2 3" key="1">
    <citation type="submission" date="2021-03" db="EMBL/GenBank/DDBJ databases">
        <title>Genomic Encyclopedia of Type Strains, Phase IV (KMG-IV): sequencing the most valuable type-strain genomes for metagenomic binning, comparative biology and taxonomic classification.</title>
        <authorList>
            <person name="Goeker M."/>
        </authorList>
    </citation>
    <scope>NUCLEOTIDE SEQUENCE [LARGE SCALE GENOMIC DNA]</scope>
    <source>
        <strain evidence="2 3">DSM 24004</strain>
    </source>
</reference>
<evidence type="ECO:0000313" key="3">
    <source>
        <dbReference type="Proteomes" id="UP001519342"/>
    </source>
</evidence>
<proteinExistence type="predicted"/>
<feature type="domain" description="DUF1540" evidence="1">
    <location>
        <begin position="4"/>
        <end position="42"/>
    </location>
</feature>
<evidence type="ECO:0000259" key="1">
    <source>
        <dbReference type="Pfam" id="PF07561"/>
    </source>
</evidence>
<accession>A0ABS4GFD3</accession>
<organism evidence="2 3">
    <name type="scientific">Sedimentibacter acidaminivorans</name>
    <dbReference type="NCBI Taxonomy" id="913099"/>
    <lineage>
        <taxon>Bacteria</taxon>
        <taxon>Bacillati</taxon>
        <taxon>Bacillota</taxon>
        <taxon>Tissierellia</taxon>
        <taxon>Sedimentibacter</taxon>
    </lineage>
</organism>
<evidence type="ECO:0000313" key="2">
    <source>
        <dbReference type="EMBL" id="MBP1926389.1"/>
    </source>
</evidence>
<feature type="domain" description="DUF1540" evidence="1">
    <location>
        <begin position="62"/>
        <end position="100"/>
    </location>
</feature>
<name>A0ABS4GFD3_9FIRM</name>
<dbReference type="RefSeq" id="WP_209512121.1">
    <property type="nucleotide sequence ID" value="NZ_JAGGKS010000006.1"/>
</dbReference>
<dbReference type="Proteomes" id="UP001519342">
    <property type="component" value="Unassembled WGS sequence"/>
</dbReference>
<dbReference type="Pfam" id="PF07561">
    <property type="entry name" value="DUF1540"/>
    <property type="match status" value="2"/>
</dbReference>
<dbReference type="InterPro" id="IPR011437">
    <property type="entry name" value="DUF1540"/>
</dbReference>
<gene>
    <name evidence="2" type="ORF">J2Z76_002254</name>
</gene>
<comment type="caution">
    <text evidence="2">The sequence shown here is derived from an EMBL/GenBank/DDBJ whole genome shotgun (WGS) entry which is preliminary data.</text>
</comment>
<dbReference type="EMBL" id="JAGGKS010000006">
    <property type="protein sequence ID" value="MBP1926389.1"/>
    <property type="molecule type" value="Genomic_DNA"/>
</dbReference>
<keyword evidence="3" id="KW-1185">Reference proteome</keyword>
<protein>
    <recommendedName>
        <fullName evidence="1">DUF1540 domain-containing protein</fullName>
    </recommendedName>
</protein>